<dbReference type="SUPFAM" id="SSF48452">
    <property type="entry name" value="TPR-like"/>
    <property type="match status" value="1"/>
</dbReference>
<dbReference type="Gene3D" id="1.25.40.10">
    <property type="entry name" value="Tetratricopeptide repeat domain"/>
    <property type="match status" value="1"/>
</dbReference>
<gene>
    <name evidence="2" type="ORF">UFOPK3770_00873</name>
</gene>
<feature type="region of interest" description="Disordered" evidence="1">
    <location>
        <begin position="313"/>
        <end position="334"/>
    </location>
</feature>
<evidence type="ECO:0000256" key="1">
    <source>
        <dbReference type="SAM" id="MobiDB-lite"/>
    </source>
</evidence>
<accession>A0A6J5ZFJ5</accession>
<proteinExistence type="predicted"/>
<dbReference type="AlphaFoldDB" id="A0A6J5ZFJ5"/>
<organism evidence="2">
    <name type="scientific">freshwater metagenome</name>
    <dbReference type="NCBI Taxonomy" id="449393"/>
    <lineage>
        <taxon>unclassified sequences</taxon>
        <taxon>metagenomes</taxon>
        <taxon>ecological metagenomes</taxon>
    </lineage>
</organism>
<feature type="compositionally biased region" description="Basic and acidic residues" evidence="1">
    <location>
        <begin position="313"/>
        <end position="322"/>
    </location>
</feature>
<evidence type="ECO:0000313" key="2">
    <source>
        <dbReference type="EMBL" id="CAB4339952.1"/>
    </source>
</evidence>
<dbReference type="EMBL" id="CAESAJ010000091">
    <property type="protein sequence ID" value="CAB4339952.1"/>
    <property type="molecule type" value="Genomic_DNA"/>
</dbReference>
<reference evidence="2" key="1">
    <citation type="submission" date="2020-05" db="EMBL/GenBank/DDBJ databases">
        <authorList>
            <person name="Chiriac C."/>
            <person name="Salcher M."/>
            <person name="Ghai R."/>
            <person name="Kavagutti S V."/>
        </authorList>
    </citation>
    <scope>NUCLEOTIDE SEQUENCE</scope>
</reference>
<dbReference type="InterPro" id="IPR011990">
    <property type="entry name" value="TPR-like_helical_dom_sf"/>
</dbReference>
<name>A0A6J5ZFJ5_9ZZZZ</name>
<protein>
    <submittedName>
        <fullName evidence="2">Unannotated protein</fullName>
    </submittedName>
</protein>
<sequence>MTEDEASTQIKQLRVAGQFDEAVQIGYEHLKTFPKSYKVRGALSWSIYSAKVKGFTEAGNQSRALATAVREIRKLSEPNPYGKISAYVLAVHEAVSLLAEAGRHTVALELLKEIDSTKLMRDVSVFKEKKIPSQLERWYNDLTKALASLEDLSNLKSVCEEALSSGLYKSDEDKVWLRYRLAIALVDTDPASALELIDQVKKIKNESWLIRHRARCLYNLGQQDQAEQECRVALGGVNVKKPEFAIPILEDMFNYTEDDETAVAILQSLRAIRLKNNWSAKSEYEISAKELDCSPADNFDVEETIKRFADGDAFRSQKRDSTDSIPRTRGKSREPEKILGEGVVGVIVRLLPTQPNVAFAKVEGRGDVLISGSSNSSIPWPPEIGTKVRGRLVETLDRKKNKMGAKFVAAEIFP</sequence>